<reference evidence="9" key="1">
    <citation type="submission" date="2021-04" db="EMBL/GenBank/DDBJ databases">
        <title>Pseudonocardia sp. nov., isolated from sandy soil of mangrove forest.</title>
        <authorList>
            <person name="Zan Z."/>
            <person name="Huang R."/>
            <person name="Liu W."/>
        </authorList>
    </citation>
    <scope>NUCLEOTIDE SEQUENCE</scope>
    <source>
        <strain evidence="9">S2-4</strain>
    </source>
</reference>
<evidence type="ECO:0000313" key="10">
    <source>
        <dbReference type="Proteomes" id="UP001165283"/>
    </source>
</evidence>
<protein>
    <submittedName>
        <fullName evidence="9">DUF3817 domain-containing protein</fullName>
    </submittedName>
</protein>
<keyword evidence="4 7" id="KW-1133">Transmembrane helix</keyword>
<evidence type="ECO:0000256" key="3">
    <source>
        <dbReference type="ARBA" id="ARBA00022692"/>
    </source>
</evidence>
<evidence type="ECO:0000256" key="2">
    <source>
        <dbReference type="ARBA" id="ARBA00022475"/>
    </source>
</evidence>
<feature type="transmembrane region" description="Helical" evidence="7">
    <location>
        <begin position="133"/>
        <end position="152"/>
    </location>
</feature>
<evidence type="ECO:0000256" key="5">
    <source>
        <dbReference type="ARBA" id="ARBA00023136"/>
    </source>
</evidence>
<dbReference type="PANTHER" id="PTHR40077">
    <property type="entry name" value="MEMBRANE PROTEIN-RELATED"/>
    <property type="match status" value="1"/>
</dbReference>
<comment type="caution">
    <text evidence="9">The sequence shown here is derived from an EMBL/GenBank/DDBJ whole genome shotgun (WGS) entry which is preliminary data.</text>
</comment>
<keyword evidence="10" id="KW-1185">Reference proteome</keyword>
<dbReference type="Pfam" id="PF12823">
    <property type="entry name" value="DUF3817"/>
    <property type="match status" value="1"/>
</dbReference>
<feature type="transmembrane region" description="Helical" evidence="7">
    <location>
        <begin position="104"/>
        <end position="126"/>
    </location>
</feature>
<dbReference type="InterPro" id="IPR023845">
    <property type="entry name" value="DUF3817_TM"/>
</dbReference>
<dbReference type="PANTHER" id="PTHR40077:SF2">
    <property type="entry name" value="MEMBRANE PROTEIN"/>
    <property type="match status" value="1"/>
</dbReference>
<evidence type="ECO:0000259" key="8">
    <source>
        <dbReference type="Pfam" id="PF12823"/>
    </source>
</evidence>
<accession>A0ABT1A4K5</accession>
<keyword evidence="3 7" id="KW-0812">Transmembrane</keyword>
<feature type="transmembrane region" description="Helical" evidence="7">
    <location>
        <begin position="75"/>
        <end position="98"/>
    </location>
</feature>
<evidence type="ECO:0000256" key="7">
    <source>
        <dbReference type="SAM" id="Phobius"/>
    </source>
</evidence>
<keyword evidence="2" id="KW-1003">Cell membrane</keyword>
<evidence type="ECO:0000313" key="9">
    <source>
        <dbReference type="EMBL" id="MCO1657940.1"/>
    </source>
</evidence>
<comment type="subcellular location">
    <subcellularLocation>
        <location evidence="1">Cell membrane</location>
        <topology evidence="1">Multi-pass membrane protein</topology>
    </subcellularLocation>
</comment>
<sequence length="168" mass="18513">MSRTSPLRRSPPSPRRSARARRRTGSPRSPTRRTRHWPSTTACSPRWPPATPPADPLPDREAPVSVETALRNYRVAAWVTGIGLIALVFVAMPLKYFLDVPGPVAVVGVTHGFLYMIYIVCTLLLAERGRWKPLDALLILLAGTIPIASFVAERRVTARVRAGRSPVS</sequence>
<gene>
    <name evidence="9" type="ORF">KDL28_23030</name>
</gene>
<dbReference type="NCBIfam" id="TIGR03954">
    <property type="entry name" value="integ_memb_HG"/>
    <property type="match status" value="1"/>
</dbReference>
<evidence type="ECO:0000256" key="4">
    <source>
        <dbReference type="ARBA" id="ARBA00022989"/>
    </source>
</evidence>
<name>A0ABT1A4K5_9PSEU</name>
<feature type="compositionally biased region" description="Pro residues" evidence="6">
    <location>
        <begin position="46"/>
        <end position="56"/>
    </location>
</feature>
<feature type="domain" description="DUF3817" evidence="8">
    <location>
        <begin position="70"/>
        <end position="157"/>
    </location>
</feature>
<dbReference type="EMBL" id="JAGSOV010000048">
    <property type="protein sequence ID" value="MCO1657940.1"/>
    <property type="molecule type" value="Genomic_DNA"/>
</dbReference>
<evidence type="ECO:0000256" key="6">
    <source>
        <dbReference type="SAM" id="MobiDB-lite"/>
    </source>
</evidence>
<proteinExistence type="predicted"/>
<dbReference type="Proteomes" id="UP001165283">
    <property type="component" value="Unassembled WGS sequence"/>
</dbReference>
<evidence type="ECO:0000256" key="1">
    <source>
        <dbReference type="ARBA" id="ARBA00004651"/>
    </source>
</evidence>
<keyword evidence="5 7" id="KW-0472">Membrane</keyword>
<feature type="compositionally biased region" description="Basic residues" evidence="6">
    <location>
        <begin position="16"/>
        <end position="36"/>
    </location>
</feature>
<organism evidence="9 10">
    <name type="scientific">Pseudonocardia humida</name>
    <dbReference type="NCBI Taxonomy" id="2800819"/>
    <lineage>
        <taxon>Bacteria</taxon>
        <taxon>Bacillati</taxon>
        <taxon>Actinomycetota</taxon>
        <taxon>Actinomycetes</taxon>
        <taxon>Pseudonocardiales</taxon>
        <taxon>Pseudonocardiaceae</taxon>
        <taxon>Pseudonocardia</taxon>
    </lineage>
</organism>
<feature type="region of interest" description="Disordered" evidence="6">
    <location>
        <begin position="1"/>
        <end position="60"/>
    </location>
</feature>